<evidence type="ECO:0000313" key="2">
    <source>
        <dbReference type="Proteomes" id="UP000789920"/>
    </source>
</evidence>
<name>A0ACA9QB44_9GLOM</name>
<sequence length="276" mass="31509">MSDSEIISAKRKGKAKETISKKTSKNIKCKQKKKLCQLAQNNPNFTQQELAGKFEISQLIVADILAKSTYWLSLDDENTAAQQKRNRLPDHPQLEEILARWFDLALENHITITGLILQEKAKQIANTLDIQNFAVFDGWLQGFKKRYHIVCTTQGSEAASALVEKLPKFRLSLQNNIANYDLFIEIDNKYATGEMPTINELIKEIQESETEEEELEKQKPVTPTQAVSGIDSVLGYIKQLESNFQIDIKVFAELKRMQKELAYLTKKNSKQTKLDS</sequence>
<comment type="caution">
    <text evidence="1">The sequence shown here is derived from an EMBL/GenBank/DDBJ whole genome shotgun (WGS) entry which is preliminary data.</text>
</comment>
<proteinExistence type="predicted"/>
<dbReference type="EMBL" id="CAJVQC010027892">
    <property type="protein sequence ID" value="CAG8737899.1"/>
    <property type="molecule type" value="Genomic_DNA"/>
</dbReference>
<protein>
    <submittedName>
        <fullName evidence="1">14468_t:CDS:1</fullName>
    </submittedName>
</protein>
<keyword evidence="2" id="KW-1185">Reference proteome</keyword>
<organism evidence="1 2">
    <name type="scientific">Racocetra persica</name>
    <dbReference type="NCBI Taxonomy" id="160502"/>
    <lineage>
        <taxon>Eukaryota</taxon>
        <taxon>Fungi</taxon>
        <taxon>Fungi incertae sedis</taxon>
        <taxon>Mucoromycota</taxon>
        <taxon>Glomeromycotina</taxon>
        <taxon>Glomeromycetes</taxon>
        <taxon>Diversisporales</taxon>
        <taxon>Gigasporaceae</taxon>
        <taxon>Racocetra</taxon>
    </lineage>
</organism>
<evidence type="ECO:0000313" key="1">
    <source>
        <dbReference type="EMBL" id="CAG8737899.1"/>
    </source>
</evidence>
<dbReference type="Proteomes" id="UP000789920">
    <property type="component" value="Unassembled WGS sequence"/>
</dbReference>
<accession>A0ACA9QB44</accession>
<reference evidence="1" key="1">
    <citation type="submission" date="2021-06" db="EMBL/GenBank/DDBJ databases">
        <authorList>
            <person name="Kallberg Y."/>
            <person name="Tangrot J."/>
            <person name="Rosling A."/>
        </authorList>
    </citation>
    <scope>NUCLEOTIDE SEQUENCE</scope>
    <source>
        <strain evidence="1">MA461A</strain>
    </source>
</reference>
<gene>
    <name evidence="1" type="ORF">RPERSI_LOCUS12850</name>
</gene>
<feature type="non-terminal residue" evidence="1">
    <location>
        <position position="276"/>
    </location>
</feature>